<dbReference type="AlphaFoldDB" id="A0A8K0E1W3"/>
<dbReference type="OrthoDB" id="8062037at2759"/>
<name>A0A8K0E1W3_9ROSA</name>
<accession>A0A8K0E1W3</accession>
<proteinExistence type="predicted"/>
<dbReference type="EMBL" id="VOIH02000007">
    <property type="protein sequence ID" value="KAF3441575.1"/>
    <property type="molecule type" value="Genomic_DNA"/>
</dbReference>
<comment type="caution">
    <text evidence="7">The sequence shown here is derived from an EMBL/GenBank/DDBJ whole genome shotgun (WGS) entry which is preliminary data.</text>
</comment>
<protein>
    <recommendedName>
        <fullName evidence="6">RING-type domain-containing protein</fullName>
    </recommendedName>
</protein>
<evidence type="ECO:0000313" key="7">
    <source>
        <dbReference type="EMBL" id="KAF3441575.1"/>
    </source>
</evidence>
<dbReference type="InterPro" id="IPR013083">
    <property type="entry name" value="Znf_RING/FYVE/PHD"/>
</dbReference>
<dbReference type="SMART" id="SM00184">
    <property type="entry name" value="RING"/>
    <property type="match status" value="1"/>
</dbReference>
<dbReference type="PANTHER" id="PTHR47344:SF1">
    <property type="entry name" value="RING ZINC FINGER PROTEIN-RELATED"/>
    <property type="match status" value="1"/>
</dbReference>
<dbReference type="Proteomes" id="UP000796880">
    <property type="component" value="Unassembled WGS sequence"/>
</dbReference>
<evidence type="ECO:0000256" key="1">
    <source>
        <dbReference type="ARBA" id="ARBA00022723"/>
    </source>
</evidence>
<sequence length="652" mass="72517">MVNDNTNTFGKAICSICYEDLLPIVEDLQVVSICGHVFHELCLQQWFEYCSSTKKHSCPVCKQRCKADNAIRLYFQSVGDSADPSITQKLVADCEGNPEALRREVKRLESKVVGLGSALESQSKAFKELNEEFCLCKEQAQKEIAMKNEASKQLVSSQLLLHMKNEELNKSTLECSRLQERNMALAKELAAFKLVTDVDLDEEEVLKLASFGNGANNKDTIDVLRKSLVMRNRSYKELMAKCNLLGRGEARSSKMLEKAKEKINKLKSRVEELEIVVEVKDNEALKALKASTRERVSDDVNCKTYSFASNNASEDQRKQFSAPMLNLEETANLTYESSHPQKTKNINFNNVMDTTHTKVGMSSTILGKRKDAISLLDEDDSKLSTPMCELPSPDLKHQAAEDVAAQKSTLPISKAASDMKKEILLREPSNLVGPLGIGTSIDNTTKNFAVNVDEDVALLHDSVTHVEPVLNIRKESIVPSPLSNPGDVCFSGGLLGPDGTNRYLGKWCKRGQNKELKEWRKGLSSNTGDLIAVGADGKGGRVKVLRSLNQSTLCAVPIRLDFLHNIFVVANIKHASKIFRNLRRLQEGQRRASLELGQIVCNPKAACKLNTSLEGLATNIAEVHIEIDLDSYYNVLWPRNSENCLFTWSSCK</sequence>
<dbReference type="SUPFAM" id="SSF57850">
    <property type="entry name" value="RING/U-box"/>
    <property type="match status" value="1"/>
</dbReference>
<gene>
    <name evidence="7" type="ORF">FNV43_RR15489</name>
</gene>
<dbReference type="PROSITE" id="PS50089">
    <property type="entry name" value="ZF_RING_2"/>
    <property type="match status" value="1"/>
</dbReference>
<keyword evidence="5" id="KW-0175">Coiled coil</keyword>
<reference evidence="7" key="1">
    <citation type="submission" date="2020-03" db="EMBL/GenBank/DDBJ databases">
        <title>A high-quality chromosome-level genome assembly of a woody plant with both climbing and erect habits, Rhamnella rubrinervis.</title>
        <authorList>
            <person name="Lu Z."/>
            <person name="Yang Y."/>
            <person name="Zhu X."/>
            <person name="Sun Y."/>
        </authorList>
    </citation>
    <scope>NUCLEOTIDE SEQUENCE</scope>
    <source>
        <strain evidence="7">BYM</strain>
        <tissue evidence="7">Leaf</tissue>
    </source>
</reference>
<dbReference type="PANTHER" id="PTHR47344">
    <property type="entry name" value="RING ZINC FINGER PROTEIN-RELATED"/>
    <property type="match status" value="1"/>
</dbReference>
<dbReference type="CDD" id="cd16448">
    <property type="entry name" value="RING-H2"/>
    <property type="match status" value="1"/>
</dbReference>
<keyword evidence="1" id="KW-0479">Metal-binding</keyword>
<feature type="coiled-coil region" evidence="5">
    <location>
        <begin position="249"/>
        <end position="283"/>
    </location>
</feature>
<dbReference type="SMART" id="SM00744">
    <property type="entry name" value="RINGv"/>
    <property type="match status" value="1"/>
</dbReference>
<dbReference type="GO" id="GO:0008270">
    <property type="term" value="F:zinc ion binding"/>
    <property type="evidence" value="ECO:0007669"/>
    <property type="project" value="UniProtKB-KW"/>
</dbReference>
<feature type="domain" description="RING-type" evidence="6">
    <location>
        <begin position="14"/>
        <end position="62"/>
    </location>
</feature>
<feature type="coiled-coil region" evidence="5">
    <location>
        <begin position="161"/>
        <end position="188"/>
    </location>
</feature>
<evidence type="ECO:0000313" key="8">
    <source>
        <dbReference type="Proteomes" id="UP000796880"/>
    </source>
</evidence>
<evidence type="ECO:0000256" key="2">
    <source>
        <dbReference type="ARBA" id="ARBA00022771"/>
    </source>
</evidence>
<evidence type="ECO:0000256" key="3">
    <source>
        <dbReference type="ARBA" id="ARBA00022833"/>
    </source>
</evidence>
<evidence type="ECO:0000259" key="6">
    <source>
        <dbReference type="PROSITE" id="PS50089"/>
    </source>
</evidence>
<keyword evidence="3" id="KW-0862">Zinc</keyword>
<dbReference type="Gene3D" id="3.30.40.10">
    <property type="entry name" value="Zinc/RING finger domain, C3HC4 (zinc finger)"/>
    <property type="match status" value="1"/>
</dbReference>
<dbReference type="InterPro" id="IPR011016">
    <property type="entry name" value="Znf_RING-CH"/>
</dbReference>
<dbReference type="Pfam" id="PF13639">
    <property type="entry name" value="zf-RING_2"/>
    <property type="match status" value="1"/>
</dbReference>
<keyword evidence="2 4" id="KW-0863">Zinc-finger</keyword>
<evidence type="ECO:0000256" key="5">
    <source>
        <dbReference type="SAM" id="Coils"/>
    </source>
</evidence>
<evidence type="ECO:0000256" key="4">
    <source>
        <dbReference type="PROSITE-ProRule" id="PRU00175"/>
    </source>
</evidence>
<dbReference type="InterPro" id="IPR001841">
    <property type="entry name" value="Znf_RING"/>
</dbReference>
<organism evidence="7 8">
    <name type="scientific">Rhamnella rubrinervis</name>
    <dbReference type="NCBI Taxonomy" id="2594499"/>
    <lineage>
        <taxon>Eukaryota</taxon>
        <taxon>Viridiplantae</taxon>
        <taxon>Streptophyta</taxon>
        <taxon>Embryophyta</taxon>
        <taxon>Tracheophyta</taxon>
        <taxon>Spermatophyta</taxon>
        <taxon>Magnoliopsida</taxon>
        <taxon>eudicotyledons</taxon>
        <taxon>Gunneridae</taxon>
        <taxon>Pentapetalae</taxon>
        <taxon>rosids</taxon>
        <taxon>fabids</taxon>
        <taxon>Rosales</taxon>
        <taxon>Rhamnaceae</taxon>
        <taxon>rhamnoid group</taxon>
        <taxon>Rhamneae</taxon>
        <taxon>Rhamnella</taxon>
    </lineage>
</organism>
<keyword evidence="8" id="KW-1185">Reference proteome</keyword>